<organism evidence="3 4">
    <name type="scientific">Roseobacter insulae</name>
    <dbReference type="NCBI Taxonomy" id="2859783"/>
    <lineage>
        <taxon>Bacteria</taxon>
        <taxon>Pseudomonadati</taxon>
        <taxon>Pseudomonadota</taxon>
        <taxon>Alphaproteobacteria</taxon>
        <taxon>Rhodobacterales</taxon>
        <taxon>Roseobacteraceae</taxon>
        <taxon>Roseobacter</taxon>
    </lineage>
</organism>
<dbReference type="CDD" id="cd05233">
    <property type="entry name" value="SDR_c"/>
    <property type="match status" value="1"/>
</dbReference>
<proteinExistence type="inferred from homology"/>
<dbReference type="RefSeq" id="WP_219498316.1">
    <property type="nucleotide sequence ID" value="NZ_JAHXDN010000001.1"/>
</dbReference>
<dbReference type="InterPro" id="IPR002347">
    <property type="entry name" value="SDR_fam"/>
</dbReference>
<dbReference type="PANTHER" id="PTHR43669">
    <property type="entry name" value="5-KETO-D-GLUCONATE 5-REDUCTASE"/>
    <property type="match status" value="1"/>
</dbReference>
<reference evidence="3" key="1">
    <citation type="submission" date="2021-07" db="EMBL/GenBank/DDBJ databases">
        <title>Roseobacter insulae sp. nov., isolated from a tidal flat.</title>
        <authorList>
            <person name="Park S."/>
            <person name="Yoon J.-H."/>
        </authorList>
    </citation>
    <scope>NUCLEOTIDE SEQUENCE</scope>
    <source>
        <strain evidence="3">YSTF-M11</strain>
    </source>
</reference>
<dbReference type="PANTHER" id="PTHR43669:SF3">
    <property type="entry name" value="ALCOHOL DEHYDROGENASE, PUTATIVE (AFU_ORTHOLOGUE AFUA_3G03445)-RELATED"/>
    <property type="match status" value="1"/>
</dbReference>
<dbReference type="FunFam" id="3.40.50.720:FF:000084">
    <property type="entry name" value="Short-chain dehydrogenase reductase"/>
    <property type="match status" value="1"/>
</dbReference>
<dbReference type="Pfam" id="PF00106">
    <property type="entry name" value="adh_short"/>
    <property type="match status" value="1"/>
</dbReference>
<evidence type="ECO:0000313" key="3">
    <source>
        <dbReference type="EMBL" id="MBW4706575.1"/>
    </source>
</evidence>
<evidence type="ECO:0000313" key="4">
    <source>
        <dbReference type="Proteomes" id="UP001138661"/>
    </source>
</evidence>
<keyword evidence="4" id="KW-1185">Reference proteome</keyword>
<comment type="similarity">
    <text evidence="1">Belongs to the short-chain dehydrogenases/reductases (SDR) family.</text>
</comment>
<name>A0A9X1JWV9_9RHOB</name>
<accession>A0A9X1JWV9</accession>
<dbReference type="AlphaFoldDB" id="A0A9X1JWV9"/>
<evidence type="ECO:0000256" key="2">
    <source>
        <dbReference type="ARBA" id="ARBA00023002"/>
    </source>
</evidence>
<dbReference type="GO" id="GO:0016491">
    <property type="term" value="F:oxidoreductase activity"/>
    <property type="evidence" value="ECO:0007669"/>
    <property type="project" value="UniProtKB-KW"/>
</dbReference>
<gene>
    <name evidence="3" type="ORF">KX928_02135</name>
</gene>
<sequence length="249" mass="26187">MDMNGKTILITGASRGIGAEAARVFSNAGANVALLARGQREIADLAGEIGEKAIAIPCNVASYREVSAAVETTVDAFGGLDVLINNAGVIEPIAHLSAAEPEAWGDVIDINLKGVFYGMRAAVPIMKSNGGGSILTISSGAAHGPVEAWSHYCASKAAVNMLTRCLDKEEAAHGIRAIGLSPGTVATQMQREIRSSGVNPVSQLDWDVHIPADWPARALLWMCSAEADVWCGQEISLRDEDIRRKVGLV</sequence>
<dbReference type="Proteomes" id="UP001138661">
    <property type="component" value="Unassembled WGS sequence"/>
</dbReference>
<protein>
    <submittedName>
        <fullName evidence="3">SDR family oxidoreductase</fullName>
    </submittedName>
</protein>
<comment type="caution">
    <text evidence="3">The sequence shown here is derived from an EMBL/GenBank/DDBJ whole genome shotgun (WGS) entry which is preliminary data.</text>
</comment>
<keyword evidence="2" id="KW-0560">Oxidoreductase</keyword>
<evidence type="ECO:0000256" key="1">
    <source>
        <dbReference type="ARBA" id="ARBA00006484"/>
    </source>
</evidence>
<dbReference type="EMBL" id="JAHXDN010000001">
    <property type="protein sequence ID" value="MBW4706575.1"/>
    <property type="molecule type" value="Genomic_DNA"/>
</dbReference>